<evidence type="ECO:0000313" key="6">
    <source>
        <dbReference type="Proteomes" id="UP000321400"/>
    </source>
</evidence>
<dbReference type="PANTHER" id="PTHR42759:SF5">
    <property type="entry name" value="METHANOL DEHYDROGENASE REGULATOR"/>
    <property type="match status" value="1"/>
</dbReference>
<evidence type="ECO:0000256" key="3">
    <source>
        <dbReference type="ARBA" id="ARBA00061607"/>
    </source>
</evidence>
<dbReference type="InterPro" id="IPR011703">
    <property type="entry name" value="ATPase_AAA-3"/>
</dbReference>
<evidence type="ECO:0000259" key="4">
    <source>
        <dbReference type="SMART" id="SM00382"/>
    </source>
</evidence>
<dbReference type="Pfam" id="PF07726">
    <property type="entry name" value="AAA_3"/>
    <property type="match status" value="1"/>
</dbReference>
<accession>A0A511X3X7</accession>
<dbReference type="SMART" id="SM00382">
    <property type="entry name" value="AAA"/>
    <property type="match status" value="1"/>
</dbReference>
<keyword evidence="2" id="KW-0067">ATP-binding</keyword>
<dbReference type="GO" id="GO:0005524">
    <property type="term" value="F:ATP binding"/>
    <property type="evidence" value="ECO:0007669"/>
    <property type="project" value="UniProtKB-KW"/>
</dbReference>
<dbReference type="Pfam" id="PF17863">
    <property type="entry name" value="AAA_lid_2"/>
    <property type="match status" value="1"/>
</dbReference>
<dbReference type="AlphaFoldDB" id="A0A511X3X7"/>
<dbReference type="InterPro" id="IPR050764">
    <property type="entry name" value="CbbQ/NirQ/NorQ/GpvN"/>
</dbReference>
<dbReference type="OrthoDB" id="9808397at2"/>
<proteinExistence type="inferred from homology"/>
<gene>
    <name evidence="5" type="ORF">HAL01_21080</name>
</gene>
<dbReference type="STRING" id="442899.SAMN05720591_13312"/>
<reference evidence="5 6" key="1">
    <citation type="submission" date="2019-07" db="EMBL/GenBank/DDBJ databases">
        <title>Whole genome shotgun sequence of Halolactibacillus alkaliphilus NBRC 103919.</title>
        <authorList>
            <person name="Hosoyama A."/>
            <person name="Uohara A."/>
            <person name="Ohji S."/>
            <person name="Ichikawa N."/>
        </authorList>
    </citation>
    <scope>NUCLEOTIDE SEQUENCE [LARGE SCALE GENOMIC DNA]</scope>
    <source>
        <strain evidence="5 6">NBRC 103919</strain>
    </source>
</reference>
<dbReference type="InterPro" id="IPR041628">
    <property type="entry name" value="ChlI/MoxR_AAA_lid"/>
</dbReference>
<organism evidence="5 6">
    <name type="scientific">Halolactibacillus alkaliphilus</name>
    <dbReference type="NCBI Taxonomy" id="442899"/>
    <lineage>
        <taxon>Bacteria</taxon>
        <taxon>Bacillati</taxon>
        <taxon>Bacillota</taxon>
        <taxon>Bacilli</taxon>
        <taxon>Bacillales</taxon>
        <taxon>Bacillaceae</taxon>
        <taxon>Halolactibacillus</taxon>
    </lineage>
</organism>
<dbReference type="Gene3D" id="1.10.8.80">
    <property type="entry name" value="Magnesium chelatase subunit I, C-Terminal domain"/>
    <property type="match status" value="1"/>
</dbReference>
<dbReference type="FunFam" id="3.40.50.300:FF:000640">
    <property type="entry name" value="MoxR family ATPase"/>
    <property type="match status" value="1"/>
</dbReference>
<keyword evidence="6" id="KW-1185">Reference proteome</keyword>
<dbReference type="InterPro" id="IPR027417">
    <property type="entry name" value="P-loop_NTPase"/>
</dbReference>
<protein>
    <submittedName>
        <fullName evidence="5">ATPase</fullName>
    </submittedName>
</protein>
<dbReference type="SUPFAM" id="SSF52540">
    <property type="entry name" value="P-loop containing nucleoside triphosphate hydrolases"/>
    <property type="match status" value="1"/>
</dbReference>
<comment type="caution">
    <text evidence="5">The sequence shown here is derived from an EMBL/GenBank/DDBJ whole genome shotgun (WGS) entry which is preliminary data.</text>
</comment>
<dbReference type="RefSeq" id="WP_089803284.1">
    <property type="nucleotide sequence ID" value="NZ_BJYE01000035.1"/>
</dbReference>
<dbReference type="EMBL" id="BJYE01000035">
    <property type="protein sequence ID" value="GEN57644.1"/>
    <property type="molecule type" value="Genomic_DNA"/>
</dbReference>
<keyword evidence="1" id="KW-0547">Nucleotide-binding</keyword>
<sequence>MDILEIKPMFAEIKKELHKVIVGQDEAIDLILMSLLANRHTLLEDVPGTGKTLLAKSLAKTLDCAFQRIQFTPDLLPTDVIGSTMYRQSEERFEFNEGPLFTNILLADEINRATPRTQSSLLEAMEERQVTVDRQSHALQQPFFVLATQNPLESQGTFPLPEAQLDRFFIKINLGYPTAKEAKDILTRFKTADPLSLIHPVVSHERLIEAQQVFSEGYVDDSVYEYIIALTQATREHDAIDIGLSPRGMQNLLRASLAYAVLKGRDYVTPDDVKAAFHPIVNHRLSYHPTVNGKTKTVIEDLLQKVSAPTEVKGKTEV</sequence>
<dbReference type="InterPro" id="IPR003593">
    <property type="entry name" value="AAA+_ATPase"/>
</dbReference>
<feature type="domain" description="AAA+ ATPase" evidence="4">
    <location>
        <begin position="37"/>
        <end position="178"/>
    </location>
</feature>
<evidence type="ECO:0000313" key="5">
    <source>
        <dbReference type="EMBL" id="GEN57644.1"/>
    </source>
</evidence>
<dbReference type="PIRSF" id="PIRSF002849">
    <property type="entry name" value="AAA_ATPase_chaperone_MoxR_prd"/>
    <property type="match status" value="1"/>
</dbReference>
<evidence type="ECO:0000256" key="1">
    <source>
        <dbReference type="ARBA" id="ARBA00022741"/>
    </source>
</evidence>
<dbReference type="CDD" id="cd00009">
    <property type="entry name" value="AAA"/>
    <property type="match status" value="1"/>
</dbReference>
<dbReference type="Proteomes" id="UP000321400">
    <property type="component" value="Unassembled WGS sequence"/>
</dbReference>
<name>A0A511X3X7_9BACI</name>
<dbReference type="PANTHER" id="PTHR42759">
    <property type="entry name" value="MOXR FAMILY PROTEIN"/>
    <property type="match status" value="1"/>
</dbReference>
<dbReference type="Gene3D" id="3.40.50.300">
    <property type="entry name" value="P-loop containing nucleotide triphosphate hydrolases"/>
    <property type="match status" value="1"/>
</dbReference>
<evidence type="ECO:0000256" key="2">
    <source>
        <dbReference type="ARBA" id="ARBA00022840"/>
    </source>
</evidence>
<dbReference type="GO" id="GO:0016887">
    <property type="term" value="F:ATP hydrolysis activity"/>
    <property type="evidence" value="ECO:0007669"/>
    <property type="project" value="InterPro"/>
</dbReference>
<comment type="similarity">
    <text evidence="3">Belongs to the MoxR family.</text>
</comment>